<organism evidence="1 2">
    <name type="scientific">Persea americana</name>
    <name type="common">Avocado</name>
    <dbReference type="NCBI Taxonomy" id="3435"/>
    <lineage>
        <taxon>Eukaryota</taxon>
        <taxon>Viridiplantae</taxon>
        <taxon>Streptophyta</taxon>
        <taxon>Embryophyta</taxon>
        <taxon>Tracheophyta</taxon>
        <taxon>Spermatophyta</taxon>
        <taxon>Magnoliopsida</taxon>
        <taxon>Magnoliidae</taxon>
        <taxon>Laurales</taxon>
        <taxon>Lauraceae</taxon>
        <taxon>Persea</taxon>
    </lineage>
</organism>
<proteinExistence type="predicted"/>
<name>A0ACC2L8W2_PERAE</name>
<dbReference type="Proteomes" id="UP001234297">
    <property type="component" value="Chromosome 7"/>
</dbReference>
<evidence type="ECO:0000313" key="2">
    <source>
        <dbReference type="Proteomes" id="UP001234297"/>
    </source>
</evidence>
<reference evidence="1 2" key="1">
    <citation type="journal article" date="2022" name="Hortic Res">
        <title>A haplotype resolved chromosomal level avocado genome allows analysis of novel avocado genes.</title>
        <authorList>
            <person name="Nath O."/>
            <person name="Fletcher S.J."/>
            <person name="Hayward A."/>
            <person name="Shaw L.M."/>
            <person name="Masouleh A.K."/>
            <person name="Furtado A."/>
            <person name="Henry R.J."/>
            <person name="Mitter N."/>
        </authorList>
    </citation>
    <scope>NUCLEOTIDE SEQUENCE [LARGE SCALE GENOMIC DNA]</scope>
    <source>
        <strain evidence="2">cv. Hass</strain>
    </source>
</reference>
<gene>
    <name evidence="1" type="ORF">MRB53_023123</name>
</gene>
<protein>
    <submittedName>
        <fullName evidence="1">Uncharacterized protein</fullName>
    </submittedName>
</protein>
<comment type="caution">
    <text evidence="1">The sequence shown here is derived from an EMBL/GenBank/DDBJ whole genome shotgun (WGS) entry which is preliminary data.</text>
</comment>
<keyword evidence="2" id="KW-1185">Reference proteome</keyword>
<dbReference type="EMBL" id="CM056815">
    <property type="protein sequence ID" value="KAJ8629800.1"/>
    <property type="molecule type" value="Genomic_DNA"/>
</dbReference>
<accession>A0ACC2L8W2</accession>
<sequence>MQRRRSTGYTVVSRNVLRRTCLAAMAERKRAAWHGGRRRRPVSGLATSSNTQRLERLSSGGGNVEDQILFCYGSNGIWIAIVNKSLGAVQIS</sequence>
<evidence type="ECO:0000313" key="1">
    <source>
        <dbReference type="EMBL" id="KAJ8629800.1"/>
    </source>
</evidence>